<dbReference type="PANTHER" id="PTHR24369">
    <property type="entry name" value="ANTIGEN BSP, PUTATIVE-RELATED"/>
    <property type="match status" value="1"/>
</dbReference>
<dbReference type="PROSITE" id="PS51450">
    <property type="entry name" value="LRR"/>
    <property type="match status" value="2"/>
</dbReference>
<evidence type="ECO:0000256" key="5">
    <source>
        <dbReference type="SAM" id="Phobius"/>
    </source>
</evidence>
<name>A0A2G9TVW1_TELCI</name>
<dbReference type="InterPro" id="IPR032675">
    <property type="entry name" value="LRR_dom_sf"/>
</dbReference>
<dbReference type="GO" id="GO:0005886">
    <property type="term" value="C:plasma membrane"/>
    <property type="evidence" value="ECO:0007669"/>
    <property type="project" value="TreeGrafter"/>
</dbReference>
<dbReference type="InterPro" id="IPR003591">
    <property type="entry name" value="Leu-rich_rpt_typical-subtyp"/>
</dbReference>
<sequence>GCHRIRVLYMFWGQQKGTASLRVVFPDEFPAMKRPAGIVKPKYLSIERSFLALLRENALGTIGPRLHGLYLRNNHLKGVNRSMLQGLTSLRELDLSGNRISSLVTGVFDLTPELRELSINDNDITTIQDGTFAKLTSLKKLRICSKVELRGLENLQKLFLNNNSINSLKRVSLRPCKIRDERFCTSRGDHLACASIGGQSYLQPLRRLTTLLVSGNQLRAIGEHDLPRTLLVLAADHNLIEKIDVKAFDGMTLHKLFINNNKLPFLHRHTFDSISFDTLEAIDITSNAWQCVCGEEWLGDWLEKAGDSDVGDGVLGCLVTAARRCAVDPQMETDEVRSVWVTVTASILAAVSLLILIAIAFLYITDGKQRVVLMRPLVRRTDSDLHKLIADVDPLIARDLGPPRKLPPSGDKKRVRFEDN</sequence>
<feature type="region of interest" description="Disordered" evidence="4">
    <location>
        <begin position="400"/>
        <end position="420"/>
    </location>
</feature>
<feature type="non-terminal residue" evidence="6">
    <location>
        <position position="1"/>
    </location>
</feature>
<evidence type="ECO:0000256" key="1">
    <source>
        <dbReference type="ARBA" id="ARBA00022614"/>
    </source>
</evidence>
<dbReference type="EMBL" id="KZ353705">
    <property type="protein sequence ID" value="PIO61380.1"/>
    <property type="molecule type" value="Genomic_DNA"/>
</dbReference>
<evidence type="ECO:0000256" key="3">
    <source>
        <dbReference type="ARBA" id="ARBA00022737"/>
    </source>
</evidence>
<keyword evidence="2" id="KW-0732">Signal</keyword>
<dbReference type="SMART" id="SM00369">
    <property type="entry name" value="LRR_TYP"/>
    <property type="match status" value="6"/>
</dbReference>
<gene>
    <name evidence="6" type="ORF">TELCIR_17098</name>
</gene>
<evidence type="ECO:0000313" key="7">
    <source>
        <dbReference type="Proteomes" id="UP000230423"/>
    </source>
</evidence>
<dbReference type="Pfam" id="PF13855">
    <property type="entry name" value="LRR_8"/>
    <property type="match status" value="1"/>
</dbReference>
<keyword evidence="3" id="KW-0677">Repeat</keyword>
<keyword evidence="5" id="KW-0812">Transmembrane</keyword>
<dbReference type="PANTHER" id="PTHR24369:SF210">
    <property type="entry name" value="CHAOPTIN-RELATED"/>
    <property type="match status" value="1"/>
</dbReference>
<dbReference type="SUPFAM" id="SSF52058">
    <property type="entry name" value="L domain-like"/>
    <property type="match status" value="1"/>
</dbReference>
<dbReference type="Gene3D" id="3.80.10.10">
    <property type="entry name" value="Ribonuclease Inhibitor"/>
    <property type="match status" value="1"/>
</dbReference>
<evidence type="ECO:0000256" key="4">
    <source>
        <dbReference type="SAM" id="MobiDB-lite"/>
    </source>
</evidence>
<feature type="transmembrane region" description="Helical" evidence="5">
    <location>
        <begin position="339"/>
        <end position="365"/>
    </location>
</feature>
<feature type="compositionally biased region" description="Basic and acidic residues" evidence="4">
    <location>
        <begin position="410"/>
        <end position="420"/>
    </location>
</feature>
<keyword evidence="7" id="KW-1185">Reference proteome</keyword>
<proteinExistence type="predicted"/>
<protein>
    <submittedName>
        <fullName evidence="6">Leucine Rich repeat-containing domain protein</fullName>
    </submittedName>
</protein>
<keyword evidence="5" id="KW-0472">Membrane</keyword>
<accession>A0A2G9TVW1</accession>
<dbReference type="InterPro" id="IPR050541">
    <property type="entry name" value="LRR_TM_domain-containing"/>
</dbReference>
<dbReference type="Proteomes" id="UP000230423">
    <property type="component" value="Unassembled WGS sequence"/>
</dbReference>
<dbReference type="OrthoDB" id="676979at2759"/>
<keyword evidence="1" id="KW-0433">Leucine-rich repeat</keyword>
<evidence type="ECO:0000313" key="6">
    <source>
        <dbReference type="EMBL" id="PIO61380.1"/>
    </source>
</evidence>
<dbReference type="AlphaFoldDB" id="A0A2G9TVW1"/>
<evidence type="ECO:0000256" key="2">
    <source>
        <dbReference type="ARBA" id="ARBA00022729"/>
    </source>
</evidence>
<keyword evidence="5" id="KW-1133">Transmembrane helix</keyword>
<organism evidence="6 7">
    <name type="scientific">Teladorsagia circumcincta</name>
    <name type="common">Brown stomach worm</name>
    <name type="synonym">Ostertagia circumcincta</name>
    <dbReference type="NCBI Taxonomy" id="45464"/>
    <lineage>
        <taxon>Eukaryota</taxon>
        <taxon>Metazoa</taxon>
        <taxon>Ecdysozoa</taxon>
        <taxon>Nematoda</taxon>
        <taxon>Chromadorea</taxon>
        <taxon>Rhabditida</taxon>
        <taxon>Rhabditina</taxon>
        <taxon>Rhabditomorpha</taxon>
        <taxon>Strongyloidea</taxon>
        <taxon>Trichostrongylidae</taxon>
        <taxon>Teladorsagia</taxon>
    </lineage>
</organism>
<dbReference type="InterPro" id="IPR001611">
    <property type="entry name" value="Leu-rich_rpt"/>
</dbReference>
<reference evidence="6 7" key="1">
    <citation type="submission" date="2015-09" db="EMBL/GenBank/DDBJ databases">
        <title>Draft genome of the parasitic nematode Teladorsagia circumcincta isolate WARC Sus (inbred).</title>
        <authorList>
            <person name="Mitreva M."/>
        </authorList>
    </citation>
    <scope>NUCLEOTIDE SEQUENCE [LARGE SCALE GENOMIC DNA]</scope>
    <source>
        <strain evidence="6 7">S</strain>
    </source>
</reference>